<proteinExistence type="predicted"/>
<keyword evidence="3" id="KW-0645">Protease</keyword>
<comment type="caution">
    <text evidence="3">The sequence shown here is derived from an EMBL/GenBank/DDBJ whole genome shotgun (WGS) entry which is preliminary data.</text>
</comment>
<feature type="domain" description="CAAX prenyl protease 2/Lysostaphin resistance protein A-like" evidence="2">
    <location>
        <begin position="100"/>
        <end position="190"/>
    </location>
</feature>
<gene>
    <name evidence="3" type="ORF">IMZ08_16050</name>
</gene>
<organism evidence="3 4">
    <name type="scientific">Litchfieldia luteola</name>
    <dbReference type="NCBI Taxonomy" id="682179"/>
    <lineage>
        <taxon>Bacteria</taxon>
        <taxon>Bacillati</taxon>
        <taxon>Bacillota</taxon>
        <taxon>Bacilli</taxon>
        <taxon>Bacillales</taxon>
        <taxon>Bacillaceae</taxon>
        <taxon>Litchfieldia</taxon>
    </lineage>
</organism>
<reference evidence="3 4" key="1">
    <citation type="submission" date="2020-10" db="EMBL/GenBank/DDBJ databases">
        <title>Bacillus sp. HD4P25, an endophyte from a halophyte.</title>
        <authorList>
            <person name="Sun J.-Q."/>
        </authorList>
    </citation>
    <scope>NUCLEOTIDE SEQUENCE [LARGE SCALE GENOMIC DNA]</scope>
    <source>
        <strain evidence="3 4">YIM 93174</strain>
    </source>
</reference>
<dbReference type="Proteomes" id="UP001516662">
    <property type="component" value="Unassembled WGS sequence"/>
</dbReference>
<keyword evidence="3" id="KW-0378">Hydrolase</keyword>
<keyword evidence="4" id="KW-1185">Reference proteome</keyword>
<evidence type="ECO:0000313" key="3">
    <source>
        <dbReference type="EMBL" id="MBE4909565.1"/>
    </source>
</evidence>
<feature type="transmembrane region" description="Helical" evidence="1">
    <location>
        <begin position="102"/>
        <end position="120"/>
    </location>
</feature>
<feature type="transmembrane region" description="Helical" evidence="1">
    <location>
        <begin position="57"/>
        <end position="82"/>
    </location>
</feature>
<keyword evidence="1" id="KW-0472">Membrane</keyword>
<keyword evidence="3" id="KW-0482">Metalloprotease</keyword>
<keyword evidence="1" id="KW-1133">Transmembrane helix</keyword>
<protein>
    <submittedName>
        <fullName evidence="3">CPBP family intramembrane metalloprotease</fullName>
    </submittedName>
</protein>
<dbReference type="Pfam" id="PF02517">
    <property type="entry name" value="Rce1-like"/>
    <property type="match status" value="1"/>
</dbReference>
<dbReference type="InterPro" id="IPR003675">
    <property type="entry name" value="Rce1/LyrA-like_dom"/>
</dbReference>
<feature type="transmembrane region" description="Helical" evidence="1">
    <location>
        <begin position="7"/>
        <end position="22"/>
    </location>
</feature>
<feature type="transmembrane region" description="Helical" evidence="1">
    <location>
        <begin position="156"/>
        <end position="173"/>
    </location>
</feature>
<dbReference type="RefSeq" id="WP_193538315.1">
    <property type="nucleotide sequence ID" value="NZ_JADCLJ010000022.1"/>
</dbReference>
<feature type="transmembrane region" description="Helical" evidence="1">
    <location>
        <begin position="178"/>
        <end position="197"/>
    </location>
</feature>
<accession>A0ABR9QM28</accession>
<sequence>MTDKKNTVFAILFAHLFLLLSFTKILPFWPMFTVALFILSALSIYKKRFSFRINGASVGLGILTGILLYLIFAIGKQILLAIGLPVEEDLKELYSFVSPTQIWHYIVLTLIIIPGEELFWRGYIQPSFSEKSAWNGIIYATLLYASVHIYSGSTMLILAAIVGGLYWGLIYVWKKNIVINIVSHFTFNLFLLVILPLN</sequence>
<evidence type="ECO:0000256" key="1">
    <source>
        <dbReference type="SAM" id="Phobius"/>
    </source>
</evidence>
<name>A0ABR9QM28_9BACI</name>
<dbReference type="GO" id="GO:0008237">
    <property type="term" value="F:metallopeptidase activity"/>
    <property type="evidence" value="ECO:0007669"/>
    <property type="project" value="UniProtKB-KW"/>
</dbReference>
<keyword evidence="1" id="KW-0812">Transmembrane</keyword>
<dbReference type="EMBL" id="JADCLJ010000022">
    <property type="protein sequence ID" value="MBE4909565.1"/>
    <property type="molecule type" value="Genomic_DNA"/>
</dbReference>
<evidence type="ECO:0000259" key="2">
    <source>
        <dbReference type="Pfam" id="PF02517"/>
    </source>
</evidence>
<evidence type="ECO:0000313" key="4">
    <source>
        <dbReference type="Proteomes" id="UP001516662"/>
    </source>
</evidence>